<dbReference type="AlphaFoldDB" id="A0LP32"/>
<feature type="compositionally biased region" description="Basic and acidic residues" evidence="1">
    <location>
        <begin position="1"/>
        <end position="18"/>
    </location>
</feature>
<feature type="region of interest" description="Disordered" evidence="1">
    <location>
        <begin position="74"/>
        <end position="103"/>
    </location>
</feature>
<dbReference type="KEGG" id="sfu:Sfum_3513"/>
<evidence type="ECO:0000313" key="2">
    <source>
        <dbReference type="EMBL" id="ABK19184.1"/>
    </source>
</evidence>
<dbReference type="HOGENOM" id="CLU_1905725_0_0_7"/>
<name>A0LP32_SYNFM</name>
<dbReference type="Proteomes" id="UP000001784">
    <property type="component" value="Chromosome"/>
</dbReference>
<evidence type="ECO:0000313" key="3">
    <source>
        <dbReference type="Proteomes" id="UP000001784"/>
    </source>
</evidence>
<proteinExistence type="predicted"/>
<protein>
    <submittedName>
        <fullName evidence="2">Uncharacterized protein</fullName>
    </submittedName>
</protein>
<accession>A0LP32</accession>
<feature type="region of interest" description="Disordered" evidence="1">
    <location>
        <begin position="1"/>
        <end position="24"/>
    </location>
</feature>
<evidence type="ECO:0000256" key="1">
    <source>
        <dbReference type="SAM" id="MobiDB-lite"/>
    </source>
</evidence>
<organism evidence="2 3">
    <name type="scientific">Syntrophobacter fumaroxidans (strain DSM 10017 / MPOB)</name>
    <dbReference type="NCBI Taxonomy" id="335543"/>
    <lineage>
        <taxon>Bacteria</taxon>
        <taxon>Pseudomonadati</taxon>
        <taxon>Thermodesulfobacteriota</taxon>
        <taxon>Syntrophobacteria</taxon>
        <taxon>Syntrophobacterales</taxon>
        <taxon>Syntrophobacteraceae</taxon>
        <taxon>Syntrophobacter</taxon>
    </lineage>
</organism>
<dbReference type="InParanoid" id="A0LP32"/>
<gene>
    <name evidence="2" type="ordered locus">Sfum_3513</name>
</gene>
<reference evidence="2 3" key="1">
    <citation type="submission" date="2006-10" db="EMBL/GenBank/DDBJ databases">
        <title>Complete sequence of Syntrophobacter fumaroxidans MPOB.</title>
        <authorList>
            <consortium name="US DOE Joint Genome Institute"/>
            <person name="Copeland A."/>
            <person name="Lucas S."/>
            <person name="Lapidus A."/>
            <person name="Barry K."/>
            <person name="Detter J.C."/>
            <person name="Glavina del Rio T."/>
            <person name="Hammon N."/>
            <person name="Israni S."/>
            <person name="Pitluck S."/>
            <person name="Goltsman E.G."/>
            <person name="Martinez M."/>
            <person name="Schmutz J."/>
            <person name="Larimer F."/>
            <person name="Land M."/>
            <person name="Hauser L."/>
            <person name="Kyrpides N."/>
            <person name="Kim E."/>
            <person name="Boone D.R."/>
            <person name="Brockman F."/>
            <person name="Culley D."/>
            <person name="Ferry J."/>
            <person name="Gunsalus R."/>
            <person name="McInerney M.J."/>
            <person name="Morrison M."/>
            <person name="Plugge C."/>
            <person name="Rohlin L."/>
            <person name="Scholten J."/>
            <person name="Sieber J."/>
            <person name="Stams A.J.M."/>
            <person name="Worm P."/>
            <person name="Henstra A.M."/>
            <person name="Richardson P."/>
        </authorList>
    </citation>
    <scope>NUCLEOTIDE SEQUENCE [LARGE SCALE GENOMIC DNA]</scope>
    <source>
        <strain evidence="3">DSM 10017 / MPOB</strain>
    </source>
</reference>
<dbReference type="EMBL" id="CP000478">
    <property type="protein sequence ID" value="ABK19184.1"/>
    <property type="molecule type" value="Genomic_DNA"/>
</dbReference>
<keyword evidence="3" id="KW-1185">Reference proteome</keyword>
<sequence>MRTARSRADRGKSPRENRGSNLARGVACLRAPKFAFKEHPDHHPRRVATGSWTEAGHPALRSFEIETLRRRRGCSFSDDAEPGSRVGEETSSFTRKTPWDPVNYTEKQTPGGVCFHALRGGAGAWTIVFLVPA</sequence>